<name>A0ABD5MIM6_9EURY</name>
<dbReference type="EMBL" id="JBGNYA010000001">
    <property type="protein sequence ID" value="MFA1612020.1"/>
    <property type="molecule type" value="Genomic_DNA"/>
</dbReference>
<dbReference type="Proteomes" id="UP001570511">
    <property type="component" value="Unassembled WGS sequence"/>
</dbReference>
<dbReference type="AlphaFoldDB" id="A0ABD5MIM6"/>
<comment type="caution">
    <text evidence="2">The sequence shown here is derived from an EMBL/GenBank/DDBJ whole genome shotgun (WGS) entry which is preliminary data.</text>
</comment>
<gene>
    <name evidence="2" type="ORF">OS889_13520</name>
</gene>
<evidence type="ECO:0000256" key="1">
    <source>
        <dbReference type="SAM" id="MobiDB-lite"/>
    </source>
</evidence>
<sequence length="196" mass="21969">MAVLAAHHWVKTRSEGPYLTQRDIGKAIDEMGIDLSCNLETSVGNTDEDPVIESFVPDDGPDWYIIRQRDDEFVMGDDFAPAVQDECERAISHIDAMDGTSSGDGTAVADGPPPTNEDGETLREVIAEAVDEEPKELEEYIRRGRARERRSKLNEVVDAVEESEFDKPDSYDKIELRPNARRYHLSDHGISEYSLA</sequence>
<reference evidence="2 3" key="1">
    <citation type="submission" date="2024-08" db="EMBL/GenBank/DDBJ databases">
        <title>Halobellus sp. MBLA0158 whole genome sequence.</title>
        <authorList>
            <person name="Hwang C.Y."/>
            <person name="Cho E.-S."/>
            <person name="Seo M.-J."/>
        </authorList>
    </citation>
    <scope>NUCLEOTIDE SEQUENCE [LARGE SCALE GENOMIC DNA]</scope>
    <source>
        <strain evidence="2 3">MBLA0158</strain>
    </source>
</reference>
<evidence type="ECO:0000313" key="3">
    <source>
        <dbReference type="Proteomes" id="UP001570511"/>
    </source>
</evidence>
<proteinExistence type="predicted"/>
<protein>
    <submittedName>
        <fullName evidence="2">Uncharacterized protein</fullName>
    </submittedName>
</protein>
<keyword evidence="3" id="KW-1185">Reference proteome</keyword>
<feature type="region of interest" description="Disordered" evidence="1">
    <location>
        <begin position="96"/>
        <end position="120"/>
    </location>
</feature>
<organism evidence="2 3">
    <name type="scientific">Halobellus rubicundus</name>
    <dbReference type="NCBI Taxonomy" id="2996466"/>
    <lineage>
        <taxon>Archaea</taxon>
        <taxon>Methanobacteriati</taxon>
        <taxon>Methanobacteriota</taxon>
        <taxon>Stenosarchaea group</taxon>
        <taxon>Halobacteria</taxon>
        <taxon>Halobacteriales</taxon>
        <taxon>Haloferacaceae</taxon>
        <taxon>Halobellus</taxon>
    </lineage>
</organism>
<evidence type="ECO:0000313" key="2">
    <source>
        <dbReference type="EMBL" id="MFA1612020.1"/>
    </source>
</evidence>
<dbReference type="RefSeq" id="WP_372390582.1">
    <property type="nucleotide sequence ID" value="NZ_JBGNYA010000001.1"/>
</dbReference>
<accession>A0ABD5MIM6</accession>